<dbReference type="InterPro" id="IPR003960">
    <property type="entry name" value="ATPase_AAA_CS"/>
</dbReference>
<dbReference type="GO" id="GO:0016887">
    <property type="term" value="F:ATP hydrolysis activity"/>
    <property type="evidence" value="ECO:0007669"/>
    <property type="project" value="InterPro"/>
</dbReference>
<dbReference type="InterPro" id="IPR003959">
    <property type="entry name" value="ATPase_AAA_core"/>
</dbReference>
<evidence type="ECO:0000256" key="2">
    <source>
        <dbReference type="ARBA" id="ARBA00004325"/>
    </source>
</evidence>
<keyword evidence="12" id="KW-1133">Transmembrane helix</keyword>
<dbReference type="PANTHER" id="PTHR23076">
    <property type="entry name" value="METALLOPROTEASE M41 FTSH"/>
    <property type="match status" value="1"/>
</dbReference>
<comment type="subunit">
    <text evidence="16">Homohexamer; may also form heterohexamers. Exists in several complexes of 600-1100 kDa. Interacts with AFG1L.</text>
</comment>
<dbReference type="Pfam" id="PF00004">
    <property type="entry name" value="AAA"/>
    <property type="match status" value="1"/>
</dbReference>
<evidence type="ECO:0000256" key="8">
    <source>
        <dbReference type="ARBA" id="ARBA00022741"/>
    </source>
</evidence>
<feature type="domain" description="AAA+ ATPase" evidence="20">
    <location>
        <begin position="331"/>
        <end position="468"/>
    </location>
</feature>
<evidence type="ECO:0000256" key="10">
    <source>
        <dbReference type="ARBA" id="ARBA00022833"/>
    </source>
</evidence>
<dbReference type="GO" id="GO:0006515">
    <property type="term" value="P:protein quality control for misfolded or incompletely synthesized proteins"/>
    <property type="evidence" value="ECO:0007669"/>
    <property type="project" value="TreeGrafter"/>
</dbReference>
<evidence type="ECO:0000259" key="20">
    <source>
        <dbReference type="SMART" id="SM00382"/>
    </source>
</evidence>
<evidence type="ECO:0000256" key="1">
    <source>
        <dbReference type="ARBA" id="ARBA00001947"/>
    </source>
</evidence>
<comment type="subcellular location">
    <subcellularLocation>
        <location evidence="2">Mitochondrion membrane</location>
    </subcellularLocation>
</comment>
<dbReference type="GO" id="GO:0005524">
    <property type="term" value="F:ATP binding"/>
    <property type="evidence" value="ECO:0007669"/>
    <property type="project" value="UniProtKB-KW"/>
</dbReference>
<dbReference type="GO" id="GO:0046872">
    <property type="term" value="F:metal ion binding"/>
    <property type="evidence" value="ECO:0007669"/>
    <property type="project" value="UniProtKB-KW"/>
</dbReference>
<dbReference type="EMBL" id="JAGKHQ010000001">
    <property type="protein sequence ID" value="KAG7526763.1"/>
    <property type="molecule type" value="Genomic_DNA"/>
</dbReference>
<dbReference type="HAMAP" id="MF_01458">
    <property type="entry name" value="FtsH"/>
    <property type="match status" value="1"/>
</dbReference>
<accession>A0AAV6TBH7</accession>
<evidence type="ECO:0000256" key="5">
    <source>
        <dbReference type="ARBA" id="ARBA00022670"/>
    </source>
</evidence>
<evidence type="ECO:0000256" key="4">
    <source>
        <dbReference type="ARBA" id="ARBA00010550"/>
    </source>
</evidence>
<keyword evidence="14" id="KW-0496">Mitochondrion</keyword>
<comment type="caution">
    <text evidence="21">The sequence shown here is derived from an EMBL/GenBank/DDBJ whole genome shotgun (WGS) entry which is preliminary data.</text>
</comment>
<dbReference type="GO" id="GO:0034982">
    <property type="term" value="P:mitochondrial protein processing"/>
    <property type="evidence" value="ECO:0007669"/>
    <property type="project" value="UniProtKB-ARBA"/>
</dbReference>
<dbReference type="GO" id="GO:0005743">
    <property type="term" value="C:mitochondrial inner membrane"/>
    <property type="evidence" value="ECO:0007669"/>
    <property type="project" value="TreeGrafter"/>
</dbReference>
<gene>
    <name evidence="21" type="ORF">JOB18_044903</name>
</gene>
<evidence type="ECO:0000256" key="19">
    <source>
        <dbReference type="ARBA" id="ARBA00078852"/>
    </source>
</evidence>
<dbReference type="Pfam" id="PF17862">
    <property type="entry name" value="AAA_lid_3"/>
    <property type="match status" value="1"/>
</dbReference>
<dbReference type="FunFam" id="1.10.8.60:FF:000001">
    <property type="entry name" value="ATP-dependent zinc metalloprotease FtsH"/>
    <property type="match status" value="1"/>
</dbReference>
<keyword evidence="13 21" id="KW-0482">Metalloprotease</keyword>
<keyword evidence="22" id="KW-1185">Reference proteome</keyword>
<evidence type="ECO:0000256" key="12">
    <source>
        <dbReference type="ARBA" id="ARBA00022989"/>
    </source>
</evidence>
<dbReference type="FunFam" id="3.40.50.300:FF:000195">
    <property type="entry name" value="ATP-dependent zinc metalloprotease FTSH 11"/>
    <property type="match status" value="1"/>
</dbReference>
<dbReference type="InterPro" id="IPR005936">
    <property type="entry name" value="FtsH"/>
</dbReference>
<dbReference type="GO" id="GO:0004176">
    <property type="term" value="F:ATP-dependent peptidase activity"/>
    <property type="evidence" value="ECO:0007669"/>
    <property type="project" value="InterPro"/>
</dbReference>
<keyword evidence="5" id="KW-0645">Protease</keyword>
<protein>
    <recommendedName>
        <fullName evidence="17">ATP-dependent zinc metalloprotease YME1L1</fullName>
    </recommendedName>
    <alternativeName>
        <fullName evidence="18">ATP-dependent metalloprotease FtsH1</fullName>
    </alternativeName>
    <alternativeName>
        <fullName evidence="19">YME1-like protein 1</fullName>
    </alternativeName>
</protein>
<evidence type="ECO:0000256" key="13">
    <source>
        <dbReference type="ARBA" id="ARBA00023049"/>
    </source>
</evidence>
<keyword evidence="9" id="KW-0378">Hydrolase</keyword>
<organism evidence="21 22">
    <name type="scientific">Solea senegalensis</name>
    <name type="common">Senegalese sole</name>
    <dbReference type="NCBI Taxonomy" id="28829"/>
    <lineage>
        <taxon>Eukaryota</taxon>
        <taxon>Metazoa</taxon>
        <taxon>Chordata</taxon>
        <taxon>Craniata</taxon>
        <taxon>Vertebrata</taxon>
        <taxon>Euteleostomi</taxon>
        <taxon>Actinopterygii</taxon>
        <taxon>Neopterygii</taxon>
        <taxon>Teleostei</taxon>
        <taxon>Neoteleostei</taxon>
        <taxon>Acanthomorphata</taxon>
        <taxon>Carangaria</taxon>
        <taxon>Pleuronectiformes</taxon>
        <taxon>Pleuronectoidei</taxon>
        <taxon>Soleidae</taxon>
        <taxon>Solea</taxon>
    </lineage>
</organism>
<evidence type="ECO:0000256" key="14">
    <source>
        <dbReference type="ARBA" id="ARBA00023128"/>
    </source>
</evidence>
<dbReference type="AlphaFoldDB" id="A0AAV6TBH7"/>
<evidence type="ECO:0000256" key="6">
    <source>
        <dbReference type="ARBA" id="ARBA00022692"/>
    </source>
</evidence>
<evidence type="ECO:0000256" key="18">
    <source>
        <dbReference type="ARBA" id="ARBA00078792"/>
    </source>
</evidence>
<keyword evidence="6" id="KW-0812">Transmembrane</keyword>
<evidence type="ECO:0000256" key="3">
    <source>
        <dbReference type="ARBA" id="ARBA00010044"/>
    </source>
</evidence>
<dbReference type="PANTHER" id="PTHR23076:SF97">
    <property type="entry name" value="ATP-DEPENDENT ZINC METALLOPROTEASE YME1L1"/>
    <property type="match status" value="1"/>
</dbReference>
<evidence type="ECO:0000256" key="16">
    <source>
        <dbReference type="ARBA" id="ARBA00062117"/>
    </source>
</evidence>
<evidence type="ECO:0000256" key="9">
    <source>
        <dbReference type="ARBA" id="ARBA00022801"/>
    </source>
</evidence>
<dbReference type="InterPro" id="IPR041569">
    <property type="entry name" value="AAA_lid_3"/>
</dbReference>
<dbReference type="GO" id="GO:0010636">
    <property type="term" value="P:positive regulation of mitochondrial fusion"/>
    <property type="evidence" value="ECO:0007669"/>
    <property type="project" value="UniProtKB-ARBA"/>
</dbReference>
<evidence type="ECO:0000256" key="17">
    <source>
        <dbReference type="ARBA" id="ARBA00072035"/>
    </source>
</evidence>
<sequence>MFSLSMTVQPQVTVPLSHLINVLHSLKNSVGSSSSSNISATCKTRKHKEHVSDSELHCTEVRDSGRELKPMWNLRELGLLDLGAQQLNELVNRVFPSLSMQEVLPPLGGQTAWRTSHLSTHSFFNNKHGFSCFSTPMSAQVFSRQHPSPLQYVCTKLQHWPVLFQSRGFKTLRSKTRRLQSFERPVESEGFTPSFMKGLLSRHKGVEVENLDGLLKNKNVPNGQQDAFKRGFAEGFLKAQALTQRTQDSLRRTRLILLVLLLVGVYGISKTPFLSVRFRTTSGLDSAVDPVHMKNVTFEHVKGVEEAKNELQEVVEFLKNPQKFTALGGKLPKGVLLVGPPGTGKTLLARAVAGEADVPFYYASGSEFDEMFVGVGASRIRNLFREGKANAPCVIFIDELDSVGGKRIESPMHPYSRQTINQLLAEMDGFKPNEGVIIIGATNFPEALDNALVRPGRFDMQVTVPKPDVKGRTEILNWYLRKIKVDPAIEASIIARGTVGFSGADLENLVNQAALKAAVDGKDMVTLKELEFAKDKILMGPERRSAEIDSRNKRITAYHESGHAIVAYYTKDAMPINKATIMPRGPSLGHVSMLPENDRWSETRSQLLAQMDVSMGGRVAEEIIFGQENITTGASSDFDSATKIAKSMVTRFGMCEKLGVMTYADMTRQSPETQAAVEHEVRALLKESYERAKALLKSHAKEHKNLAEALLMYETLDAKEIQMVVEGKTLETR</sequence>
<comment type="similarity">
    <text evidence="3">In the C-terminal section; belongs to the peptidase M41 family.</text>
</comment>
<dbReference type="PROSITE" id="PS00674">
    <property type="entry name" value="AAA"/>
    <property type="match status" value="1"/>
</dbReference>
<name>A0AAV6TBH7_SOLSE</name>
<dbReference type="NCBIfam" id="TIGR01241">
    <property type="entry name" value="FtsH_fam"/>
    <property type="match status" value="1"/>
</dbReference>
<dbReference type="InterPro" id="IPR000642">
    <property type="entry name" value="Peptidase_M41"/>
</dbReference>
<dbReference type="SMART" id="SM00382">
    <property type="entry name" value="AAA"/>
    <property type="match status" value="1"/>
</dbReference>
<dbReference type="CDD" id="cd19501">
    <property type="entry name" value="RecA-like_FtsH"/>
    <property type="match status" value="1"/>
</dbReference>
<keyword evidence="11" id="KW-0067">ATP-binding</keyword>
<evidence type="ECO:0000256" key="11">
    <source>
        <dbReference type="ARBA" id="ARBA00022840"/>
    </source>
</evidence>
<dbReference type="GO" id="GO:0004222">
    <property type="term" value="F:metalloendopeptidase activity"/>
    <property type="evidence" value="ECO:0007669"/>
    <property type="project" value="InterPro"/>
</dbReference>
<reference evidence="21 22" key="1">
    <citation type="journal article" date="2021" name="Sci. Rep.">
        <title>Chromosome anchoring in Senegalese sole (Solea senegalensis) reveals sex-associated markers and genome rearrangements in flatfish.</title>
        <authorList>
            <person name="Guerrero-Cozar I."/>
            <person name="Gomez-Garrido J."/>
            <person name="Berbel C."/>
            <person name="Martinez-Blanch J.F."/>
            <person name="Alioto T."/>
            <person name="Claros M.G."/>
            <person name="Gagnaire P.A."/>
            <person name="Manchado M."/>
        </authorList>
    </citation>
    <scope>NUCLEOTIDE SEQUENCE [LARGE SCALE GENOMIC DNA]</scope>
    <source>
        <strain evidence="21">Sse05_10M</strain>
    </source>
</reference>
<dbReference type="FunFam" id="1.20.58.760:FF:000002">
    <property type="entry name" value="ATP-dependent zinc metalloprotease FtsH"/>
    <property type="match status" value="1"/>
</dbReference>
<keyword evidence="7" id="KW-0479">Metal-binding</keyword>
<keyword evidence="15" id="KW-0472">Membrane</keyword>
<dbReference type="Proteomes" id="UP000693946">
    <property type="component" value="Linkage Group LG1"/>
</dbReference>
<evidence type="ECO:0000256" key="7">
    <source>
        <dbReference type="ARBA" id="ARBA00022723"/>
    </source>
</evidence>
<comment type="cofactor">
    <cofactor evidence="1">
        <name>Zn(2+)</name>
        <dbReference type="ChEBI" id="CHEBI:29105"/>
    </cofactor>
</comment>
<comment type="similarity">
    <text evidence="4">In the N-terminal section; belongs to the AAA ATPase family.</text>
</comment>
<dbReference type="GO" id="GO:0007005">
    <property type="term" value="P:mitochondrion organization"/>
    <property type="evidence" value="ECO:0007669"/>
    <property type="project" value="TreeGrafter"/>
</dbReference>
<evidence type="ECO:0000256" key="15">
    <source>
        <dbReference type="ARBA" id="ARBA00023136"/>
    </source>
</evidence>
<keyword evidence="10" id="KW-0862">Zinc</keyword>
<evidence type="ECO:0000313" key="21">
    <source>
        <dbReference type="EMBL" id="KAG7526763.1"/>
    </source>
</evidence>
<keyword evidence="8" id="KW-0547">Nucleotide-binding</keyword>
<evidence type="ECO:0000313" key="22">
    <source>
        <dbReference type="Proteomes" id="UP000693946"/>
    </source>
</evidence>
<dbReference type="Pfam" id="PF01434">
    <property type="entry name" value="Peptidase_M41"/>
    <property type="match status" value="1"/>
</dbReference>
<proteinExistence type="inferred from homology"/>
<dbReference type="InterPro" id="IPR003593">
    <property type="entry name" value="AAA+_ATPase"/>
</dbReference>